<proteinExistence type="predicted"/>
<dbReference type="EMBL" id="ODYU01005959">
    <property type="protein sequence ID" value="SOQ47391.1"/>
    <property type="molecule type" value="Genomic_DNA"/>
</dbReference>
<reference evidence="2" key="1">
    <citation type="submission" date="2016-07" db="EMBL/GenBank/DDBJ databases">
        <authorList>
            <person name="Bretaudeau A."/>
        </authorList>
    </citation>
    <scope>NUCLEOTIDE SEQUENCE</scope>
    <source>
        <strain evidence="2">Rice</strain>
        <tissue evidence="2">Whole body</tissue>
    </source>
</reference>
<sequence length="204" mass="23743">MKNLESRKFKKELGWSRLPHVGLAVGKLITRTHLTSSDVKTQTTKLYLEPTQHHQMSQQAQKRWWDELDTYDKDWLQKAQCTERSGNRITSIATEYYYQIRLNIRYKCFFLRVENHPLTSPALCEAREIIRLLRIKNYPVLTPAFRARVPFSYCKSNVRIHTSVIIVIGVLIILIISVIAITIRMSIRIRVDVAVPTTSVSKTT</sequence>
<gene>
    <name evidence="2" type="ORF">SFRICE_002528</name>
</gene>
<feature type="transmembrane region" description="Helical" evidence="1">
    <location>
        <begin position="160"/>
        <end position="183"/>
    </location>
</feature>
<protein>
    <submittedName>
        <fullName evidence="2">SFRICE_002528</fullName>
    </submittedName>
</protein>
<accession>A0A2H1W2T6</accession>
<keyword evidence="1" id="KW-0472">Membrane</keyword>
<organism evidence="2">
    <name type="scientific">Spodoptera frugiperda</name>
    <name type="common">Fall armyworm</name>
    <dbReference type="NCBI Taxonomy" id="7108"/>
    <lineage>
        <taxon>Eukaryota</taxon>
        <taxon>Metazoa</taxon>
        <taxon>Ecdysozoa</taxon>
        <taxon>Arthropoda</taxon>
        <taxon>Hexapoda</taxon>
        <taxon>Insecta</taxon>
        <taxon>Pterygota</taxon>
        <taxon>Neoptera</taxon>
        <taxon>Endopterygota</taxon>
        <taxon>Lepidoptera</taxon>
        <taxon>Glossata</taxon>
        <taxon>Ditrysia</taxon>
        <taxon>Noctuoidea</taxon>
        <taxon>Noctuidae</taxon>
        <taxon>Amphipyrinae</taxon>
        <taxon>Spodoptera</taxon>
    </lineage>
</organism>
<evidence type="ECO:0000256" key="1">
    <source>
        <dbReference type="SAM" id="Phobius"/>
    </source>
</evidence>
<keyword evidence="1" id="KW-0812">Transmembrane</keyword>
<dbReference type="AlphaFoldDB" id="A0A2H1W2T6"/>
<keyword evidence="1" id="KW-1133">Transmembrane helix</keyword>
<evidence type="ECO:0000313" key="2">
    <source>
        <dbReference type="EMBL" id="SOQ47391.1"/>
    </source>
</evidence>
<name>A0A2H1W2T6_SPOFR</name>